<name>A0A158M966_9BORD</name>
<proteinExistence type="inferred from homology"/>
<dbReference type="InterPro" id="IPR039426">
    <property type="entry name" value="TonB-dep_rcpt-like"/>
</dbReference>
<feature type="signal peptide" evidence="8">
    <location>
        <begin position="1"/>
        <end position="23"/>
    </location>
</feature>
<dbReference type="Proteomes" id="UP000026682">
    <property type="component" value="Unassembled WGS sequence"/>
</dbReference>
<keyword evidence="3 7" id="KW-1134">Transmembrane beta strand</keyword>
<evidence type="ECO:0000256" key="8">
    <source>
        <dbReference type="SAM" id="SignalP"/>
    </source>
</evidence>
<accession>A0A158M966</accession>
<keyword evidence="6 7" id="KW-0998">Cell outer membrane</keyword>
<dbReference type="Pfam" id="PF07715">
    <property type="entry name" value="Plug"/>
    <property type="match status" value="1"/>
</dbReference>
<evidence type="ECO:0000313" key="10">
    <source>
        <dbReference type="EMBL" id="KAL00675.1"/>
    </source>
</evidence>
<feature type="domain" description="TonB-dependent receptor plug" evidence="9">
    <location>
        <begin position="54"/>
        <end position="168"/>
    </location>
</feature>
<dbReference type="PATRIC" id="fig|1331206.3.peg.57"/>
<evidence type="ECO:0000256" key="2">
    <source>
        <dbReference type="ARBA" id="ARBA00022448"/>
    </source>
</evidence>
<comment type="caution">
    <text evidence="10">The sequence shown here is derived from an EMBL/GenBank/DDBJ whole genome shotgun (WGS) entry which is preliminary data.</text>
</comment>
<dbReference type="GO" id="GO:0009279">
    <property type="term" value="C:cell outer membrane"/>
    <property type="evidence" value="ECO:0007669"/>
    <property type="project" value="UniProtKB-SubCell"/>
</dbReference>
<gene>
    <name evidence="10" type="ORF">L497_1044</name>
</gene>
<evidence type="ECO:0000259" key="9">
    <source>
        <dbReference type="Pfam" id="PF07715"/>
    </source>
</evidence>
<dbReference type="PROSITE" id="PS52016">
    <property type="entry name" value="TONB_DEPENDENT_REC_3"/>
    <property type="match status" value="1"/>
</dbReference>
<sequence length="793" mass="90347">MWIPLLRRYAALTTLLVCGAATAQEQTAPKPAQDPTPWLDTVSVTAPLPREHIYTSSEIRATPASNRDLSSLLSTLPSVRQDNAVADSAGRGSLDVADISFHGSSPFQNRFLINGVNATSQVDPSSKDRLLGSVPSNPQAYFLDTALLGEVRVFDSGIPVEYGSFTGGVVDASLRRPSGGNHIELGYRWNSSNLTRQRIPDYDLEKWTQGEPGFTPRWRKRFYTVTSDLSLGDRSGVILGVSRRESHIQRFRLGAMNDLDLIEQDNYADRVDNFLADFTHRIDSRTLLDLNIKHANRREHLVSIESRDTDWRNQHLAHGVDLGLEHESGIGQWSLRAGLDDFNSRQNSVHNAFVQHEFEDGRPDFSSGGYGKSERGQRNLTFNSRLDLAPWQAADWHFSPYVGLQVEHAQARFKRYREAYSYRAIHMLDGTEAQSSKVRHKPGSVSLQHTQLGLYASNDLRWRRWTLMTGLRYDKDNFLNQRHIAPRSRLDWDARGDGNTVLSAGWSRYYGAQALKIALAEEFSRLSEVVLDVFGNPVVDSSLATRVDYAGLRSPYDDEWAFSLTQKAFGLQGVLSFVHRNGRDQVVRRGDSYTGYRYTNEGRSRTRDWTLTVSNENPWRIRQTLWQASLSWGYQKSQRNTRLAEGYEASPAERDAYVIYRGKRIRASDLPPGDFNLPHKVSLDIHGQWPQLGLSWNNALNWQSRRHDILYVDSTPGRHPLDIYAPVRLPSHWTWDTRIAWYPSFAKGLMMAVDVLNVLNHMPPLTATRPGNDIDERRFRTGREIWLQVAYRY</sequence>
<keyword evidence="5 7" id="KW-0472">Membrane</keyword>
<evidence type="ECO:0000256" key="7">
    <source>
        <dbReference type="PROSITE-ProRule" id="PRU01360"/>
    </source>
</evidence>
<dbReference type="AlphaFoldDB" id="A0A158M966"/>
<reference evidence="10 11" key="1">
    <citation type="submission" date="2014-03" db="EMBL/GenBank/DDBJ databases">
        <title>Genome sequence of Bordetella holmseii.</title>
        <authorList>
            <person name="Harvill E."/>
            <person name="Goodfield L.L."/>
            <person name="Ivanov Y."/>
            <person name="Meyer J.A."/>
            <person name="Newth C."/>
            <person name="Cassiday P."/>
            <person name="Tondella M.L."/>
            <person name="Liao P."/>
            <person name="Zimmerman J."/>
            <person name="Meert K."/>
            <person name="Wessel D."/>
            <person name="Berger J."/>
            <person name="Dean J.M."/>
            <person name="Holubkov R."/>
            <person name="Burr J."/>
            <person name="Liu T."/>
            <person name="Brinkac L.M."/>
            <person name="Sanka R."/>
            <person name="Kim M."/>
            <person name="Losada L."/>
        </authorList>
    </citation>
    <scope>NUCLEOTIDE SEQUENCE [LARGE SCALE GENOMIC DNA]</scope>
    <source>
        <strain evidence="10 11">CDC-H585-BH</strain>
    </source>
</reference>
<dbReference type="SUPFAM" id="SSF56935">
    <property type="entry name" value="Porins"/>
    <property type="match status" value="1"/>
</dbReference>
<evidence type="ECO:0000256" key="3">
    <source>
        <dbReference type="ARBA" id="ARBA00022452"/>
    </source>
</evidence>
<keyword evidence="8" id="KW-0732">Signal</keyword>
<evidence type="ECO:0000256" key="4">
    <source>
        <dbReference type="ARBA" id="ARBA00022692"/>
    </source>
</evidence>
<dbReference type="STRING" id="35814.BBB42_08565"/>
<dbReference type="Gene3D" id="2.40.170.20">
    <property type="entry name" value="TonB-dependent receptor, beta-barrel domain"/>
    <property type="match status" value="1"/>
</dbReference>
<keyword evidence="10" id="KW-0675">Receptor</keyword>
<dbReference type="EMBL" id="JFZZ01000004">
    <property type="protein sequence ID" value="KAL00675.1"/>
    <property type="molecule type" value="Genomic_DNA"/>
</dbReference>
<dbReference type="GeneID" id="93120122"/>
<evidence type="ECO:0000256" key="6">
    <source>
        <dbReference type="ARBA" id="ARBA00023237"/>
    </source>
</evidence>
<feature type="chain" id="PRO_5007628667" evidence="8">
    <location>
        <begin position="24"/>
        <end position="793"/>
    </location>
</feature>
<keyword evidence="4 7" id="KW-0812">Transmembrane</keyword>
<dbReference type="InterPro" id="IPR012910">
    <property type="entry name" value="Plug_dom"/>
</dbReference>
<comment type="subcellular location">
    <subcellularLocation>
        <location evidence="1 7">Cell outer membrane</location>
        <topology evidence="1 7">Multi-pass membrane protein</topology>
    </subcellularLocation>
</comment>
<keyword evidence="2 7" id="KW-0813">Transport</keyword>
<protein>
    <submittedName>
        <fullName evidence="10">TonB-dependent receptor plug domain protein</fullName>
    </submittedName>
</protein>
<dbReference type="InterPro" id="IPR036942">
    <property type="entry name" value="Beta-barrel_TonB_sf"/>
</dbReference>
<evidence type="ECO:0000256" key="1">
    <source>
        <dbReference type="ARBA" id="ARBA00004571"/>
    </source>
</evidence>
<organism evidence="10 11">
    <name type="scientific">Bordetella holmesii CDC-H585-BH</name>
    <dbReference type="NCBI Taxonomy" id="1331206"/>
    <lineage>
        <taxon>Bacteria</taxon>
        <taxon>Pseudomonadati</taxon>
        <taxon>Pseudomonadota</taxon>
        <taxon>Betaproteobacteria</taxon>
        <taxon>Burkholderiales</taxon>
        <taxon>Alcaligenaceae</taxon>
        <taxon>Bordetella</taxon>
    </lineage>
</organism>
<comment type="similarity">
    <text evidence="7">Belongs to the TonB-dependent receptor family.</text>
</comment>
<evidence type="ECO:0000256" key="5">
    <source>
        <dbReference type="ARBA" id="ARBA00023136"/>
    </source>
</evidence>
<evidence type="ECO:0000313" key="11">
    <source>
        <dbReference type="Proteomes" id="UP000026682"/>
    </source>
</evidence>
<dbReference type="RefSeq" id="WP_005013662.1">
    <property type="nucleotide sequence ID" value="NZ_JFZZ01000004.1"/>
</dbReference>